<feature type="region of interest" description="Disordered" evidence="1">
    <location>
        <begin position="1"/>
        <end position="205"/>
    </location>
</feature>
<accession>A0A6H0XLL4</accession>
<feature type="compositionally biased region" description="Polar residues" evidence="1">
    <location>
        <begin position="17"/>
        <end position="26"/>
    </location>
</feature>
<feature type="compositionally biased region" description="Low complexity" evidence="1">
    <location>
        <begin position="44"/>
        <end position="56"/>
    </location>
</feature>
<proteinExistence type="predicted"/>
<dbReference type="Proteomes" id="UP000503462">
    <property type="component" value="Chromosome 1"/>
</dbReference>
<feature type="compositionally biased region" description="Polar residues" evidence="1">
    <location>
        <begin position="174"/>
        <end position="185"/>
    </location>
</feature>
<evidence type="ECO:0000313" key="2">
    <source>
        <dbReference type="EMBL" id="QIW95646.1"/>
    </source>
</evidence>
<organism evidence="2 3">
    <name type="scientific">Peltaster fructicola</name>
    <dbReference type="NCBI Taxonomy" id="286661"/>
    <lineage>
        <taxon>Eukaryota</taxon>
        <taxon>Fungi</taxon>
        <taxon>Dikarya</taxon>
        <taxon>Ascomycota</taxon>
        <taxon>Pezizomycotina</taxon>
        <taxon>Dothideomycetes</taxon>
        <taxon>Dothideomycetes incertae sedis</taxon>
        <taxon>Peltaster</taxon>
    </lineage>
</organism>
<gene>
    <name evidence="2" type="ORF">AMS68_001164</name>
</gene>
<name>A0A6H0XLL4_9PEZI</name>
<keyword evidence="3" id="KW-1185">Reference proteome</keyword>
<feature type="compositionally biased region" description="Polar residues" evidence="1">
    <location>
        <begin position="132"/>
        <end position="152"/>
    </location>
</feature>
<dbReference type="AlphaFoldDB" id="A0A6H0XLL4"/>
<protein>
    <submittedName>
        <fullName evidence="2">Uncharacterized protein</fullName>
    </submittedName>
</protein>
<feature type="compositionally biased region" description="Low complexity" evidence="1">
    <location>
        <begin position="120"/>
        <end position="131"/>
    </location>
</feature>
<feature type="compositionally biased region" description="Polar residues" evidence="1">
    <location>
        <begin position="107"/>
        <end position="119"/>
    </location>
</feature>
<dbReference type="EMBL" id="CP051139">
    <property type="protein sequence ID" value="QIW95646.1"/>
    <property type="molecule type" value="Genomic_DNA"/>
</dbReference>
<dbReference type="OrthoDB" id="5385910at2759"/>
<evidence type="ECO:0000313" key="3">
    <source>
        <dbReference type="Proteomes" id="UP000503462"/>
    </source>
</evidence>
<sequence>MPPIPVHIESPIAPKTDTAQPVTSQPADPVITTAIPPTSTQSYPAARPGAAAVPAPTSAIPKPQPQPTRTYNPAEQAGLPPQPQPGPVPNAGAFQANVTSIPPPPTASNNAYVPPSVTTAPAQAQWSAPQQNYAPTHTTDASTPQRGPTTINLGPVVSPAAHPPGYQQDVYAQELTSQQRASLDQQEAREKQEQPFGVLSSQQGETAENVWGAVKSWGSKAGEAAAKVHGEAWKWIDGKK</sequence>
<evidence type="ECO:0000256" key="1">
    <source>
        <dbReference type="SAM" id="MobiDB-lite"/>
    </source>
</evidence>
<reference evidence="2 3" key="1">
    <citation type="journal article" date="2016" name="Sci. Rep.">
        <title>Peltaster fructicola genome reveals evolution from an invasive phytopathogen to an ectophytic parasite.</title>
        <authorList>
            <person name="Xu C."/>
            <person name="Chen H."/>
            <person name="Gleason M.L."/>
            <person name="Xu J.R."/>
            <person name="Liu H."/>
            <person name="Zhang R."/>
            <person name="Sun G."/>
        </authorList>
    </citation>
    <scope>NUCLEOTIDE SEQUENCE [LARGE SCALE GENOMIC DNA]</scope>
    <source>
        <strain evidence="2 3">LNHT1506</strain>
    </source>
</reference>